<dbReference type="PANTHER" id="PTHR43795:SF32">
    <property type="entry name" value="AMINOTRANSFERASE GLII-RELATED"/>
    <property type="match status" value="1"/>
</dbReference>
<keyword evidence="8" id="KW-1185">Reference proteome</keyword>
<comment type="cofactor">
    <cofactor evidence="1">
        <name>pyridoxal 5'-phosphate</name>
        <dbReference type="ChEBI" id="CHEBI:597326"/>
    </cofactor>
</comment>
<dbReference type="PANTHER" id="PTHR43795">
    <property type="entry name" value="BIFUNCTIONAL ASPARTATE AMINOTRANSFERASE AND GLUTAMATE/ASPARTATE-PREPHENATE AMINOTRANSFERASE-RELATED"/>
    <property type="match status" value="1"/>
</dbReference>
<dbReference type="Gene3D" id="3.90.1150.10">
    <property type="entry name" value="Aspartate Aminotransferase, domain 1"/>
    <property type="match status" value="1"/>
</dbReference>
<accession>A0ABQ8G8E2</accession>
<evidence type="ECO:0000256" key="3">
    <source>
        <dbReference type="ARBA" id="ARBA00022576"/>
    </source>
</evidence>
<dbReference type="InterPro" id="IPR004839">
    <property type="entry name" value="Aminotransferase_I/II_large"/>
</dbReference>
<dbReference type="SUPFAM" id="SSF53383">
    <property type="entry name" value="PLP-dependent transferases"/>
    <property type="match status" value="1"/>
</dbReference>
<evidence type="ECO:0000256" key="2">
    <source>
        <dbReference type="ARBA" id="ARBA00007441"/>
    </source>
</evidence>
<keyword evidence="5" id="KW-0663">Pyridoxal phosphate</keyword>
<sequence length="432" mass="48058">MPPPTLSTRIQDDIEWFNGKFMRHVNKERSAWPAPIDLGTAENWLIRDEVVAMIKDATSDFPTHLLSYAKGLGGPDDFLEATSNFFNNFFHPLVPVKPEHIVSGPGASTLLETLFYCICEKGDGILVEAPFWGSFGVYSTVRNNVSLVPVGVPPSVTDVGKYVSYFEDAVRNSKCRIRGILFCNPQNPQGHLHRRDMTEGLLRFCEEADLHFISDELYALSTFGRVPACHDSGGSGSLKITESPEDTFTSLLQIDLDRLRVDASRVHVIYSISKDLGSSGLRMGLFATQANPELRYCMAILNFNRVSTATFLITTRLLSNTSELKALLDLGRSRLASAASLVVEFLSYHRIPFYRPVAGVYVWAKFGQCGCTWEDERKLASTLATGGVFVGTGEDYSNLEPGWLRLSFAIPRESLTMALHRIEEALEFDTMS</sequence>
<evidence type="ECO:0000256" key="4">
    <source>
        <dbReference type="ARBA" id="ARBA00022679"/>
    </source>
</evidence>
<name>A0ABQ8G8E2_9PEZI</name>
<dbReference type="Pfam" id="PF00155">
    <property type="entry name" value="Aminotran_1_2"/>
    <property type="match status" value="1"/>
</dbReference>
<evidence type="ECO:0000313" key="7">
    <source>
        <dbReference type="EMBL" id="KAH7048246.1"/>
    </source>
</evidence>
<dbReference type="InterPro" id="IPR050478">
    <property type="entry name" value="Ethylene_sulfur-biosynth"/>
</dbReference>
<dbReference type="InterPro" id="IPR015424">
    <property type="entry name" value="PyrdxlP-dep_Trfase"/>
</dbReference>
<dbReference type="InterPro" id="IPR015421">
    <property type="entry name" value="PyrdxlP-dep_Trfase_major"/>
</dbReference>
<proteinExistence type="inferred from homology"/>
<dbReference type="PRINTS" id="PR00753">
    <property type="entry name" value="ACCSYNTHASE"/>
</dbReference>
<dbReference type="Proteomes" id="UP000774617">
    <property type="component" value="Unassembled WGS sequence"/>
</dbReference>
<dbReference type="Gene3D" id="3.40.640.10">
    <property type="entry name" value="Type I PLP-dependent aspartate aminotransferase-like (Major domain)"/>
    <property type="match status" value="1"/>
</dbReference>
<feature type="domain" description="Aminotransferase class I/classII large" evidence="6">
    <location>
        <begin position="74"/>
        <end position="422"/>
    </location>
</feature>
<evidence type="ECO:0000313" key="8">
    <source>
        <dbReference type="Proteomes" id="UP000774617"/>
    </source>
</evidence>
<gene>
    <name evidence="7" type="ORF">B0J12DRAFT_786159</name>
</gene>
<keyword evidence="4 7" id="KW-0808">Transferase</keyword>
<protein>
    <submittedName>
        <fullName evidence="7">Pyridoxal phosphate-dependent transferase</fullName>
    </submittedName>
</protein>
<organism evidence="7 8">
    <name type="scientific">Macrophomina phaseolina</name>
    <dbReference type="NCBI Taxonomy" id="35725"/>
    <lineage>
        <taxon>Eukaryota</taxon>
        <taxon>Fungi</taxon>
        <taxon>Dikarya</taxon>
        <taxon>Ascomycota</taxon>
        <taxon>Pezizomycotina</taxon>
        <taxon>Dothideomycetes</taxon>
        <taxon>Dothideomycetes incertae sedis</taxon>
        <taxon>Botryosphaeriales</taxon>
        <taxon>Botryosphaeriaceae</taxon>
        <taxon>Macrophomina</taxon>
    </lineage>
</organism>
<dbReference type="GO" id="GO:0016740">
    <property type="term" value="F:transferase activity"/>
    <property type="evidence" value="ECO:0007669"/>
    <property type="project" value="UniProtKB-KW"/>
</dbReference>
<dbReference type="InterPro" id="IPR015422">
    <property type="entry name" value="PyrdxlP-dep_Trfase_small"/>
</dbReference>
<dbReference type="EMBL" id="JAGTJR010000015">
    <property type="protein sequence ID" value="KAH7048246.1"/>
    <property type="molecule type" value="Genomic_DNA"/>
</dbReference>
<keyword evidence="3" id="KW-0032">Aminotransferase</keyword>
<dbReference type="CDD" id="cd00609">
    <property type="entry name" value="AAT_like"/>
    <property type="match status" value="1"/>
</dbReference>
<comment type="caution">
    <text evidence="7">The sequence shown here is derived from an EMBL/GenBank/DDBJ whole genome shotgun (WGS) entry which is preliminary data.</text>
</comment>
<reference evidence="7 8" key="1">
    <citation type="journal article" date="2021" name="Nat. Commun.">
        <title>Genetic determinants of endophytism in the Arabidopsis root mycobiome.</title>
        <authorList>
            <person name="Mesny F."/>
            <person name="Miyauchi S."/>
            <person name="Thiergart T."/>
            <person name="Pickel B."/>
            <person name="Atanasova L."/>
            <person name="Karlsson M."/>
            <person name="Huettel B."/>
            <person name="Barry K.W."/>
            <person name="Haridas S."/>
            <person name="Chen C."/>
            <person name="Bauer D."/>
            <person name="Andreopoulos W."/>
            <person name="Pangilinan J."/>
            <person name="LaButti K."/>
            <person name="Riley R."/>
            <person name="Lipzen A."/>
            <person name="Clum A."/>
            <person name="Drula E."/>
            <person name="Henrissat B."/>
            <person name="Kohler A."/>
            <person name="Grigoriev I.V."/>
            <person name="Martin F.M."/>
            <person name="Hacquard S."/>
        </authorList>
    </citation>
    <scope>NUCLEOTIDE SEQUENCE [LARGE SCALE GENOMIC DNA]</scope>
    <source>
        <strain evidence="7 8">MPI-SDFR-AT-0080</strain>
    </source>
</reference>
<evidence type="ECO:0000259" key="6">
    <source>
        <dbReference type="Pfam" id="PF00155"/>
    </source>
</evidence>
<evidence type="ECO:0000256" key="5">
    <source>
        <dbReference type="ARBA" id="ARBA00022898"/>
    </source>
</evidence>
<evidence type="ECO:0000256" key="1">
    <source>
        <dbReference type="ARBA" id="ARBA00001933"/>
    </source>
</evidence>
<comment type="similarity">
    <text evidence="2">Belongs to the class-I pyridoxal-phosphate-dependent aminotransferase family.</text>
</comment>